<organism evidence="2 3">
    <name type="scientific">Parasulfitobacter algicola</name>
    <dbReference type="NCBI Taxonomy" id="2614809"/>
    <lineage>
        <taxon>Bacteria</taxon>
        <taxon>Pseudomonadati</taxon>
        <taxon>Pseudomonadota</taxon>
        <taxon>Alphaproteobacteria</taxon>
        <taxon>Rhodobacterales</taxon>
        <taxon>Roseobacteraceae</taxon>
        <taxon>Parasulfitobacter</taxon>
    </lineage>
</organism>
<dbReference type="InterPro" id="IPR001173">
    <property type="entry name" value="Glyco_trans_2-like"/>
</dbReference>
<evidence type="ECO:0000313" key="2">
    <source>
        <dbReference type="EMBL" id="NSX57055.1"/>
    </source>
</evidence>
<reference evidence="2 3" key="1">
    <citation type="submission" date="2020-06" db="EMBL/GenBank/DDBJ databases">
        <title>Sulfitobacter algicola sp. nov., isolated from green algae.</title>
        <authorList>
            <person name="Wang C."/>
        </authorList>
    </citation>
    <scope>NUCLEOTIDE SEQUENCE [LARGE SCALE GENOMIC DNA]</scope>
    <source>
        <strain evidence="2 3">1151</strain>
    </source>
</reference>
<dbReference type="Proteomes" id="UP000777935">
    <property type="component" value="Unassembled WGS sequence"/>
</dbReference>
<dbReference type="CDD" id="cd04196">
    <property type="entry name" value="GT_2_like_d"/>
    <property type="match status" value="1"/>
</dbReference>
<dbReference type="RefSeq" id="WP_174140206.1">
    <property type="nucleotide sequence ID" value="NZ_JABUFE010000048.1"/>
</dbReference>
<dbReference type="PANTHER" id="PTHR22916:SF3">
    <property type="entry name" value="UDP-GLCNAC:BETAGAL BETA-1,3-N-ACETYLGLUCOSAMINYLTRANSFERASE-LIKE PROTEIN 1"/>
    <property type="match status" value="1"/>
</dbReference>
<name>A0ABX2J006_9RHOB</name>
<sequence length="309" mass="34917">MDQGRHVKILMATYNGSRFLEDQLQSFINQSYKNWSLLVSDDGSTDNTLQILNDFKSKYPNHDVEIFQGPKEGSSQNFLSLLCRIDVHKNFVMLSDQDDIWLPEKIEHIIEIIARFSAQEPVLYGGRTIIVNDKAKPIRYSKRFSHSPSFSNALVQSIAGGNTMAMNSAAVNLVKKAGPDHNVIGHDWWLYLLISGANGKVIYDSKPMVLYRQHGQNSFGSNLNSFAKIERLKAVVNGTFRTWIDANILSLEKCKEMLTPECRMQLSRFTRLRKQAGLKAAFAVLRLGIKRQTKLDSAIIVLAAAIKRL</sequence>
<dbReference type="Pfam" id="PF00535">
    <property type="entry name" value="Glycos_transf_2"/>
    <property type="match status" value="1"/>
</dbReference>
<protein>
    <submittedName>
        <fullName evidence="2">Glycosyltransferase family 2 protein</fullName>
    </submittedName>
</protein>
<gene>
    <name evidence="2" type="ORF">HRQ87_19965</name>
</gene>
<feature type="domain" description="Glycosyltransferase 2-like" evidence="1">
    <location>
        <begin position="9"/>
        <end position="147"/>
    </location>
</feature>
<dbReference type="InterPro" id="IPR029044">
    <property type="entry name" value="Nucleotide-diphossugar_trans"/>
</dbReference>
<dbReference type="SUPFAM" id="SSF53448">
    <property type="entry name" value="Nucleotide-diphospho-sugar transferases"/>
    <property type="match status" value="1"/>
</dbReference>
<dbReference type="EMBL" id="JABUFE010000048">
    <property type="protein sequence ID" value="NSX57055.1"/>
    <property type="molecule type" value="Genomic_DNA"/>
</dbReference>
<dbReference type="Gene3D" id="3.90.550.10">
    <property type="entry name" value="Spore Coat Polysaccharide Biosynthesis Protein SpsA, Chain A"/>
    <property type="match status" value="1"/>
</dbReference>
<dbReference type="PANTHER" id="PTHR22916">
    <property type="entry name" value="GLYCOSYLTRANSFERASE"/>
    <property type="match status" value="1"/>
</dbReference>
<keyword evidence="3" id="KW-1185">Reference proteome</keyword>
<accession>A0ABX2J006</accession>
<proteinExistence type="predicted"/>
<evidence type="ECO:0000259" key="1">
    <source>
        <dbReference type="Pfam" id="PF00535"/>
    </source>
</evidence>
<evidence type="ECO:0000313" key="3">
    <source>
        <dbReference type="Proteomes" id="UP000777935"/>
    </source>
</evidence>
<comment type="caution">
    <text evidence="2">The sequence shown here is derived from an EMBL/GenBank/DDBJ whole genome shotgun (WGS) entry which is preliminary data.</text>
</comment>